<proteinExistence type="predicted"/>
<protein>
    <submittedName>
        <fullName evidence="3">MOSC domain-containing protein</fullName>
    </submittedName>
</protein>
<dbReference type="SUPFAM" id="SSF50800">
    <property type="entry name" value="PK beta-barrel domain-like"/>
    <property type="match status" value="1"/>
</dbReference>
<dbReference type="PROSITE" id="PS51340">
    <property type="entry name" value="MOSC"/>
    <property type="match status" value="1"/>
</dbReference>
<organism evidence="3 4">
    <name type="scientific">Luteolibacter soli</name>
    <dbReference type="NCBI Taxonomy" id="3135280"/>
    <lineage>
        <taxon>Bacteria</taxon>
        <taxon>Pseudomonadati</taxon>
        <taxon>Verrucomicrobiota</taxon>
        <taxon>Verrucomicrobiia</taxon>
        <taxon>Verrucomicrobiales</taxon>
        <taxon>Verrucomicrobiaceae</taxon>
        <taxon>Luteolibacter</taxon>
    </lineage>
</organism>
<name>A0ABU9AW65_9BACT</name>
<feature type="domain" description="MOSC" evidence="2">
    <location>
        <begin position="32"/>
        <end position="169"/>
    </location>
</feature>
<evidence type="ECO:0000259" key="2">
    <source>
        <dbReference type="PROSITE" id="PS51340"/>
    </source>
</evidence>
<dbReference type="InterPro" id="IPR011037">
    <property type="entry name" value="Pyrv_Knase-like_insert_dom_sf"/>
</dbReference>
<sequence length="231" mass="26256">MNIVALHYGPVREVVSEGSGAWWDKDWRTGFYKVPHEVPQWLGYQGFRGDEQADMRYHGGVDKAVCVYPSEHYEFWNGVPDLEGLPTGAFGENLTTRGLIEDEVCVGDVFEIGSAIVQVSQPRQPCWKLARRWHVKDLAAQVERNGRTGFYFRVLWHGEVSAGDEFHLRERPFAEWTLGRCNRIMHQREGGAEADRGLALCPALSGSWKDGLWSRGRGRESDPAARRDQPK</sequence>
<feature type="region of interest" description="Disordered" evidence="1">
    <location>
        <begin position="212"/>
        <end position="231"/>
    </location>
</feature>
<feature type="compositionally biased region" description="Basic and acidic residues" evidence="1">
    <location>
        <begin position="217"/>
        <end position="231"/>
    </location>
</feature>
<evidence type="ECO:0000313" key="3">
    <source>
        <dbReference type="EMBL" id="MEK7951921.1"/>
    </source>
</evidence>
<accession>A0ABU9AW65</accession>
<dbReference type="InterPro" id="IPR005302">
    <property type="entry name" value="MoCF_Sase_C"/>
</dbReference>
<dbReference type="PANTHER" id="PTHR30212">
    <property type="entry name" value="PROTEIN YIIM"/>
    <property type="match status" value="1"/>
</dbReference>
<dbReference type="PANTHER" id="PTHR30212:SF2">
    <property type="entry name" value="PROTEIN YIIM"/>
    <property type="match status" value="1"/>
</dbReference>
<dbReference type="Gene3D" id="2.40.33.20">
    <property type="entry name" value="PK beta-barrel domain-like"/>
    <property type="match status" value="1"/>
</dbReference>
<dbReference type="InterPro" id="IPR052353">
    <property type="entry name" value="Benzoxazolinone_Detox_Enz"/>
</dbReference>
<comment type="caution">
    <text evidence="3">The sequence shown here is derived from an EMBL/GenBank/DDBJ whole genome shotgun (WGS) entry which is preliminary data.</text>
</comment>
<keyword evidence="4" id="KW-1185">Reference proteome</keyword>
<evidence type="ECO:0000256" key="1">
    <source>
        <dbReference type="SAM" id="MobiDB-lite"/>
    </source>
</evidence>
<evidence type="ECO:0000313" key="4">
    <source>
        <dbReference type="Proteomes" id="UP001371305"/>
    </source>
</evidence>
<dbReference type="Proteomes" id="UP001371305">
    <property type="component" value="Unassembled WGS sequence"/>
</dbReference>
<dbReference type="EMBL" id="JBBUKT010000005">
    <property type="protein sequence ID" value="MEK7951921.1"/>
    <property type="molecule type" value="Genomic_DNA"/>
</dbReference>
<gene>
    <name evidence="3" type="ORF">WKV53_15505</name>
</gene>
<dbReference type="Pfam" id="PF03473">
    <property type="entry name" value="MOSC"/>
    <property type="match status" value="1"/>
</dbReference>
<reference evidence="3 4" key="1">
    <citation type="submission" date="2024-04" db="EMBL/GenBank/DDBJ databases">
        <title>Luteolibacter sp. isolated from soil.</title>
        <authorList>
            <person name="An J."/>
        </authorList>
    </citation>
    <scope>NUCLEOTIDE SEQUENCE [LARGE SCALE GENOMIC DNA]</scope>
    <source>
        <strain evidence="3 4">Y139</strain>
    </source>
</reference>
<dbReference type="RefSeq" id="WP_341405680.1">
    <property type="nucleotide sequence ID" value="NZ_JBBUKT010000005.1"/>
</dbReference>